<dbReference type="SUPFAM" id="SSF54534">
    <property type="entry name" value="FKBP-like"/>
    <property type="match status" value="1"/>
</dbReference>
<evidence type="ECO:0000256" key="4">
    <source>
        <dbReference type="RuleBase" id="RU003915"/>
    </source>
</evidence>
<dbReference type="GO" id="GO:0016853">
    <property type="term" value="F:isomerase activity"/>
    <property type="evidence" value="ECO:0007669"/>
    <property type="project" value="UniProtKB-KW"/>
</dbReference>
<sequence>MKKTVCLLLIIIGFASCVSNQPEARRPVSYSSGSFLKESAAINKKIVEAEEKAILQIIEENKTTEYINSPDGFWYTYHEKNPKKDSIYPEKGDLVVFEYNLLELDGDTIYSKDEIGVREYYIDEERIFSGLRQGIKLMREGETVTFLFPSYKAFGYYGDLERIGKNVPLQSTITLKSINQNQKSVN</sequence>
<keyword evidence="3 4" id="KW-0413">Isomerase</keyword>
<dbReference type="EC" id="5.2.1.8" evidence="4"/>
<proteinExistence type="inferred from homology"/>
<gene>
    <name evidence="6" type="primary">gldI</name>
    <name evidence="6" type="ORF">GCM10010832_15240</name>
</gene>
<evidence type="ECO:0000313" key="6">
    <source>
        <dbReference type="EMBL" id="GGE36001.1"/>
    </source>
</evidence>
<dbReference type="InterPro" id="IPR019869">
    <property type="entry name" value="Motility-assoc_PPIase_GldI"/>
</dbReference>
<name>A0ABQ1SIH2_9FLAO</name>
<dbReference type="Gene3D" id="3.10.50.40">
    <property type="match status" value="1"/>
</dbReference>
<feature type="domain" description="PPIase FKBP-type" evidence="5">
    <location>
        <begin position="92"/>
        <end position="179"/>
    </location>
</feature>
<dbReference type="InterPro" id="IPR046357">
    <property type="entry name" value="PPIase_dom_sf"/>
</dbReference>
<comment type="caution">
    <text evidence="6">The sequence shown here is derived from an EMBL/GenBank/DDBJ whole genome shotgun (WGS) entry which is preliminary data.</text>
</comment>
<accession>A0ABQ1SIH2</accession>
<dbReference type="NCBIfam" id="TIGR03516">
    <property type="entry name" value="ppisom_GldI"/>
    <property type="match status" value="1"/>
</dbReference>
<protein>
    <recommendedName>
        <fullName evidence="4">Peptidyl-prolyl cis-trans isomerase</fullName>
        <ecNumber evidence="4">5.2.1.8</ecNumber>
    </recommendedName>
</protein>
<comment type="similarity">
    <text evidence="4">Belongs to the FKBP-type PPIase family.</text>
</comment>
<organism evidence="6 7">
    <name type="scientific">Psychroflexus planctonicus</name>
    <dbReference type="NCBI Taxonomy" id="1526575"/>
    <lineage>
        <taxon>Bacteria</taxon>
        <taxon>Pseudomonadati</taxon>
        <taxon>Bacteroidota</taxon>
        <taxon>Flavobacteriia</taxon>
        <taxon>Flavobacteriales</taxon>
        <taxon>Flavobacteriaceae</taxon>
        <taxon>Psychroflexus</taxon>
    </lineage>
</organism>
<keyword evidence="7" id="KW-1185">Reference proteome</keyword>
<dbReference type="Proteomes" id="UP000599179">
    <property type="component" value="Unassembled WGS sequence"/>
</dbReference>
<dbReference type="EMBL" id="BMGM01000006">
    <property type="protein sequence ID" value="GGE36001.1"/>
    <property type="molecule type" value="Genomic_DNA"/>
</dbReference>
<dbReference type="Pfam" id="PF00254">
    <property type="entry name" value="FKBP_C"/>
    <property type="match status" value="1"/>
</dbReference>
<evidence type="ECO:0000256" key="1">
    <source>
        <dbReference type="ARBA" id="ARBA00000971"/>
    </source>
</evidence>
<evidence type="ECO:0000256" key="3">
    <source>
        <dbReference type="PROSITE-ProRule" id="PRU00277"/>
    </source>
</evidence>
<dbReference type="PROSITE" id="PS50059">
    <property type="entry name" value="FKBP_PPIASE"/>
    <property type="match status" value="1"/>
</dbReference>
<reference evidence="7" key="1">
    <citation type="journal article" date="2019" name="Int. J. Syst. Evol. Microbiol.">
        <title>The Global Catalogue of Microorganisms (GCM) 10K type strain sequencing project: providing services to taxonomists for standard genome sequencing and annotation.</title>
        <authorList>
            <consortium name="The Broad Institute Genomics Platform"/>
            <consortium name="The Broad Institute Genome Sequencing Center for Infectious Disease"/>
            <person name="Wu L."/>
            <person name="Ma J."/>
        </authorList>
    </citation>
    <scope>NUCLEOTIDE SEQUENCE [LARGE SCALE GENOMIC DNA]</scope>
    <source>
        <strain evidence="7">CGMCC 1.12931</strain>
    </source>
</reference>
<dbReference type="PROSITE" id="PS51257">
    <property type="entry name" value="PROKAR_LIPOPROTEIN"/>
    <property type="match status" value="1"/>
</dbReference>
<comment type="catalytic activity">
    <reaction evidence="1 3 4">
        <text>[protein]-peptidylproline (omega=180) = [protein]-peptidylproline (omega=0)</text>
        <dbReference type="Rhea" id="RHEA:16237"/>
        <dbReference type="Rhea" id="RHEA-COMP:10747"/>
        <dbReference type="Rhea" id="RHEA-COMP:10748"/>
        <dbReference type="ChEBI" id="CHEBI:83833"/>
        <dbReference type="ChEBI" id="CHEBI:83834"/>
        <dbReference type="EC" id="5.2.1.8"/>
    </reaction>
</comment>
<evidence type="ECO:0000256" key="2">
    <source>
        <dbReference type="ARBA" id="ARBA00023110"/>
    </source>
</evidence>
<evidence type="ECO:0000313" key="7">
    <source>
        <dbReference type="Proteomes" id="UP000599179"/>
    </source>
</evidence>
<dbReference type="InterPro" id="IPR001179">
    <property type="entry name" value="PPIase_FKBP_dom"/>
</dbReference>
<dbReference type="RefSeq" id="WP_188458513.1">
    <property type="nucleotide sequence ID" value="NZ_BMGM01000006.1"/>
</dbReference>
<keyword evidence="2 3" id="KW-0697">Rotamase</keyword>
<evidence type="ECO:0000259" key="5">
    <source>
        <dbReference type="PROSITE" id="PS50059"/>
    </source>
</evidence>